<keyword evidence="2 7" id="KW-0489">Methyltransferase</keyword>
<organism evidence="7 8">
    <name type="scientific">Cellulomonas gelida</name>
    <dbReference type="NCBI Taxonomy" id="1712"/>
    <lineage>
        <taxon>Bacteria</taxon>
        <taxon>Bacillati</taxon>
        <taxon>Actinomycetota</taxon>
        <taxon>Actinomycetes</taxon>
        <taxon>Micrococcales</taxon>
        <taxon>Cellulomonadaceae</taxon>
        <taxon>Cellulomonas</taxon>
    </lineage>
</organism>
<dbReference type="PANTHER" id="PTHR18895:SF74">
    <property type="entry name" value="MTRF1L RELEASE FACTOR GLUTAMINE METHYLTRANSFERASE"/>
    <property type="match status" value="1"/>
</dbReference>
<feature type="domain" description="Methyltransferase small" evidence="6">
    <location>
        <begin position="65"/>
        <end position="175"/>
    </location>
</feature>
<protein>
    <recommendedName>
        <fullName evidence="1">peptide chain release factor N(5)-glutamine methyltransferase</fullName>
        <ecNumber evidence="1">2.1.1.297</ecNumber>
    </recommendedName>
</protein>
<dbReference type="GO" id="GO:0102559">
    <property type="term" value="F:peptide chain release factor N(5)-glutamine methyltransferase activity"/>
    <property type="evidence" value="ECO:0007669"/>
    <property type="project" value="UniProtKB-EC"/>
</dbReference>
<comment type="catalytic activity">
    <reaction evidence="5">
        <text>L-glutaminyl-[peptide chain release factor] + S-adenosyl-L-methionine = N(5)-methyl-L-glutaminyl-[peptide chain release factor] + S-adenosyl-L-homocysteine + H(+)</text>
        <dbReference type="Rhea" id="RHEA:42896"/>
        <dbReference type="Rhea" id="RHEA-COMP:10271"/>
        <dbReference type="Rhea" id="RHEA-COMP:10272"/>
        <dbReference type="ChEBI" id="CHEBI:15378"/>
        <dbReference type="ChEBI" id="CHEBI:30011"/>
        <dbReference type="ChEBI" id="CHEBI:57856"/>
        <dbReference type="ChEBI" id="CHEBI:59789"/>
        <dbReference type="ChEBI" id="CHEBI:61891"/>
        <dbReference type="EC" id="2.1.1.297"/>
    </reaction>
</comment>
<evidence type="ECO:0000256" key="5">
    <source>
        <dbReference type="ARBA" id="ARBA00048391"/>
    </source>
</evidence>
<dbReference type="NCBIfam" id="TIGR00536">
    <property type="entry name" value="hemK_fam"/>
    <property type="match status" value="1"/>
</dbReference>
<keyword evidence="4" id="KW-0949">S-adenosyl-L-methionine</keyword>
<dbReference type="Pfam" id="PF05175">
    <property type="entry name" value="MTS"/>
    <property type="match status" value="1"/>
</dbReference>
<sequence>MSDARDPVALAARLRAAGCVFAEDEAALLLAEDGDDAALDAMVARRCAGEPLETVLGWARFAGLRVHVEPGVFVPRTRTELLVDLVDELLADGPDDALVVDLCCGTGAVGAAVAARHPAAQVHAADVDPAAVACARHNLPPDRVHAGDLLSALPASLRGRVDVVVANAPYVPTAAIATMPPEARDHEARVALDGGEDGLAVHRRIAEQVRPWLKVGGAVLVETSERQAPTTATLLAAQGLAVRVHRDDERDGTAVVGRLAEDGLS</sequence>
<dbReference type="InterPro" id="IPR050320">
    <property type="entry name" value="N5-glutamine_MTase"/>
</dbReference>
<reference evidence="7 8" key="1">
    <citation type="submission" date="2019-06" db="EMBL/GenBank/DDBJ databases">
        <title>Whole genome shotgun sequence of Cellulomonas gelida NBRC 3748.</title>
        <authorList>
            <person name="Hosoyama A."/>
            <person name="Uohara A."/>
            <person name="Ohji S."/>
            <person name="Ichikawa N."/>
        </authorList>
    </citation>
    <scope>NUCLEOTIDE SEQUENCE [LARGE SCALE GENOMIC DNA]</scope>
    <source>
        <strain evidence="7 8">NBRC 3748</strain>
    </source>
</reference>
<comment type="caution">
    <text evidence="7">The sequence shown here is derived from an EMBL/GenBank/DDBJ whole genome shotgun (WGS) entry which is preliminary data.</text>
</comment>
<evidence type="ECO:0000256" key="4">
    <source>
        <dbReference type="ARBA" id="ARBA00022691"/>
    </source>
</evidence>
<dbReference type="Proteomes" id="UP000320461">
    <property type="component" value="Unassembled WGS sequence"/>
</dbReference>
<dbReference type="PANTHER" id="PTHR18895">
    <property type="entry name" value="HEMK METHYLTRANSFERASE"/>
    <property type="match status" value="1"/>
</dbReference>
<dbReference type="RefSeq" id="WP_141368371.1">
    <property type="nucleotide sequence ID" value="NZ_BJLQ01000002.1"/>
</dbReference>
<dbReference type="InterPro" id="IPR007848">
    <property type="entry name" value="Small_mtfrase_dom"/>
</dbReference>
<dbReference type="Gene3D" id="3.40.50.150">
    <property type="entry name" value="Vaccinia Virus protein VP39"/>
    <property type="match status" value="1"/>
</dbReference>
<dbReference type="GO" id="GO:0032259">
    <property type="term" value="P:methylation"/>
    <property type="evidence" value="ECO:0007669"/>
    <property type="project" value="UniProtKB-KW"/>
</dbReference>
<name>A0A4Y3KGT5_9CELL</name>
<dbReference type="InterPro" id="IPR022446">
    <property type="entry name" value="MeTrfrase_put"/>
</dbReference>
<evidence type="ECO:0000313" key="8">
    <source>
        <dbReference type="Proteomes" id="UP000320461"/>
    </source>
</evidence>
<dbReference type="InterPro" id="IPR029063">
    <property type="entry name" value="SAM-dependent_MTases_sf"/>
</dbReference>
<keyword evidence="3 7" id="KW-0808">Transferase</keyword>
<proteinExistence type="predicted"/>
<evidence type="ECO:0000256" key="3">
    <source>
        <dbReference type="ARBA" id="ARBA00022679"/>
    </source>
</evidence>
<dbReference type="InterPro" id="IPR004556">
    <property type="entry name" value="HemK-like"/>
</dbReference>
<evidence type="ECO:0000313" key="7">
    <source>
        <dbReference type="EMBL" id="GEA82876.1"/>
    </source>
</evidence>
<evidence type="ECO:0000259" key="6">
    <source>
        <dbReference type="Pfam" id="PF05175"/>
    </source>
</evidence>
<dbReference type="NCBIfam" id="TIGR03704">
    <property type="entry name" value="PrmC_rel_meth"/>
    <property type="match status" value="1"/>
</dbReference>
<evidence type="ECO:0000256" key="1">
    <source>
        <dbReference type="ARBA" id="ARBA00012771"/>
    </source>
</evidence>
<gene>
    <name evidence="7" type="primary">hemK</name>
    <name evidence="7" type="ORF">CGE01nite_01270</name>
</gene>
<dbReference type="AlphaFoldDB" id="A0A4Y3KGT5"/>
<dbReference type="EMBL" id="BJLQ01000002">
    <property type="protein sequence ID" value="GEA82876.1"/>
    <property type="molecule type" value="Genomic_DNA"/>
</dbReference>
<accession>A0A4Y3KGT5</accession>
<dbReference type="SUPFAM" id="SSF53335">
    <property type="entry name" value="S-adenosyl-L-methionine-dependent methyltransferases"/>
    <property type="match status" value="1"/>
</dbReference>
<dbReference type="OrthoDB" id="9800643at2"/>
<dbReference type="EC" id="2.1.1.297" evidence="1"/>
<keyword evidence="8" id="KW-1185">Reference proteome</keyword>
<evidence type="ECO:0000256" key="2">
    <source>
        <dbReference type="ARBA" id="ARBA00022603"/>
    </source>
</evidence>